<evidence type="ECO:0000256" key="2">
    <source>
        <dbReference type="ARBA" id="ARBA00022448"/>
    </source>
</evidence>
<comment type="caution">
    <text evidence="9">The sequence shown here is derived from an EMBL/GenBank/DDBJ whole genome shotgun (WGS) entry which is preliminary data.</text>
</comment>
<keyword evidence="6 7" id="KW-0472">Membrane</keyword>
<keyword evidence="10" id="KW-1185">Reference proteome</keyword>
<keyword evidence="5 7" id="KW-1133">Transmembrane helix</keyword>
<feature type="domain" description="ABC transmembrane type-1" evidence="8">
    <location>
        <begin position="92"/>
        <end position="294"/>
    </location>
</feature>
<dbReference type="CDD" id="cd06261">
    <property type="entry name" value="TM_PBP2"/>
    <property type="match status" value="1"/>
</dbReference>
<keyword evidence="4 7" id="KW-0812">Transmembrane</keyword>
<reference evidence="10" key="1">
    <citation type="journal article" date="2019" name="Int. J. Syst. Evol. Microbiol.">
        <title>The Global Catalogue of Microorganisms (GCM) 10K type strain sequencing project: providing services to taxonomists for standard genome sequencing and annotation.</title>
        <authorList>
            <consortium name="The Broad Institute Genomics Platform"/>
            <consortium name="The Broad Institute Genome Sequencing Center for Infectious Disease"/>
            <person name="Wu L."/>
            <person name="Ma J."/>
        </authorList>
    </citation>
    <scope>NUCLEOTIDE SEQUENCE [LARGE SCALE GENOMIC DNA]</scope>
    <source>
        <strain evidence="10">JCM 13249</strain>
    </source>
</reference>
<sequence length="310" mass="33502">MTTNPMLTTKPADSGKPVGPHDTRGYKVFTVLNTTALIVICALTLYPFITLLAQSFSSAGAIKAGLVNALPVGFNIHTYEAVMQDGRFWTSYGNTVLYTVVGTAIAMVLTTTFAYVISKRHLRGRNVLIGLAVFTLFFNGGIIPNYVLISSLGLKNTLWAVVLPPALSVFNLLVMKSFFENLPQDLEEAAQIDGLGSFGIFIRIVLPLSKAILATMILFYAVAYWNDWFTAFLYLDKNDLFPLSLFLRNLIAGASTTTAESAAAAGTTSAAISPNIQAVAMILAIIPILFIYPFVQRHFVSGVLLGSVKG</sequence>
<accession>A0ABP4WJE6</accession>
<evidence type="ECO:0000313" key="10">
    <source>
        <dbReference type="Proteomes" id="UP001500655"/>
    </source>
</evidence>
<dbReference type="Proteomes" id="UP001500655">
    <property type="component" value="Unassembled WGS sequence"/>
</dbReference>
<dbReference type="SUPFAM" id="SSF161098">
    <property type="entry name" value="MetI-like"/>
    <property type="match status" value="1"/>
</dbReference>
<dbReference type="PANTHER" id="PTHR43744:SF9">
    <property type="entry name" value="POLYGALACTURONAN_RHAMNOGALACTURONAN TRANSPORT SYSTEM PERMEASE PROTEIN YTCP"/>
    <property type="match status" value="1"/>
</dbReference>
<proteinExistence type="inferred from homology"/>
<organism evidence="9 10">
    <name type="scientific">Luedemannella helvata</name>
    <dbReference type="NCBI Taxonomy" id="349315"/>
    <lineage>
        <taxon>Bacteria</taxon>
        <taxon>Bacillati</taxon>
        <taxon>Actinomycetota</taxon>
        <taxon>Actinomycetes</taxon>
        <taxon>Micromonosporales</taxon>
        <taxon>Micromonosporaceae</taxon>
        <taxon>Luedemannella</taxon>
    </lineage>
</organism>
<protein>
    <submittedName>
        <fullName evidence="9">Carbohydrate ABC transporter permease</fullName>
    </submittedName>
</protein>
<feature type="transmembrane region" description="Helical" evidence="7">
    <location>
        <begin position="276"/>
        <end position="295"/>
    </location>
</feature>
<evidence type="ECO:0000256" key="5">
    <source>
        <dbReference type="ARBA" id="ARBA00022989"/>
    </source>
</evidence>
<evidence type="ECO:0000256" key="4">
    <source>
        <dbReference type="ARBA" id="ARBA00022692"/>
    </source>
</evidence>
<evidence type="ECO:0000256" key="3">
    <source>
        <dbReference type="ARBA" id="ARBA00022475"/>
    </source>
</evidence>
<feature type="transmembrane region" description="Helical" evidence="7">
    <location>
        <begin position="96"/>
        <end position="116"/>
    </location>
</feature>
<comment type="similarity">
    <text evidence="7">Belongs to the binding-protein-dependent transport system permease family.</text>
</comment>
<dbReference type="Pfam" id="PF00528">
    <property type="entry name" value="BPD_transp_1"/>
    <property type="match status" value="1"/>
</dbReference>
<name>A0ABP4WJE6_9ACTN</name>
<dbReference type="RefSeq" id="WP_344080693.1">
    <property type="nucleotide sequence ID" value="NZ_BAAALS010000010.1"/>
</dbReference>
<dbReference type="InterPro" id="IPR035906">
    <property type="entry name" value="MetI-like_sf"/>
</dbReference>
<feature type="transmembrane region" description="Helical" evidence="7">
    <location>
        <begin position="28"/>
        <end position="49"/>
    </location>
</feature>
<feature type="transmembrane region" description="Helical" evidence="7">
    <location>
        <begin position="159"/>
        <end position="179"/>
    </location>
</feature>
<evidence type="ECO:0000256" key="7">
    <source>
        <dbReference type="RuleBase" id="RU363032"/>
    </source>
</evidence>
<keyword evidence="2 7" id="KW-0813">Transport</keyword>
<dbReference type="PANTHER" id="PTHR43744">
    <property type="entry name" value="ABC TRANSPORTER PERMEASE PROTEIN MG189-RELATED-RELATED"/>
    <property type="match status" value="1"/>
</dbReference>
<comment type="subcellular location">
    <subcellularLocation>
        <location evidence="1 7">Cell membrane</location>
        <topology evidence="1 7">Multi-pass membrane protein</topology>
    </subcellularLocation>
</comment>
<dbReference type="InterPro" id="IPR000515">
    <property type="entry name" value="MetI-like"/>
</dbReference>
<evidence type="ECO:0000256" key="6">
    <source>
        <dbReference type="ARBA" id="ARBA00023136"/>
    </source>
</evidence>
<dbReference type="EMBL" id="BAAALS010000010">
    <property type="protein sequence ID" value="GAA1753521.1"/>
    <property type="molecule type" value="Genomic_DNA"/>
</dbReference>
<keyword evidence="3" id="KW-1003">Cell membrane</keyword>
<dbReference type="Gene3D" id="1.10.3720.10">
    <property type="entry name" value="MetI-like"/>
    <property type="match status" value="1"/>
</dbReference>
<dbReference type="PROSITE" id="PS50928">
    <property type="entry name" value="ABC_TM1"/>
    <property type="match status" value="1"/>
</dbReference>
<gene>
    <name evidence="9" type="ORF">GCM10009681_25660</name>
</gene>
<evidence type="ECO:0000313" key="9">
    <source>
        <dbReference type="EMBL" id="GAA1753521.1"/>
    </source>
</evidence>
<feature type="transmembrane region" description="Helical" evidence="7">
    <location>
        <begin position="200"/>
        <end position="225"/>
    </location>
</feature>
<feature type="transmembrane region" description="Helical" evidence="7">
    <location>
        <begin position="128"/>
        <end position="147"/>
    </location>
</feature>
<evidence type="ECO:0000259" key="8">
    <source>
        <dbReference type="PROSITE" id="PS50928"/>
    </source>
</evidence>
<evidence type="ECO:0000256" key="1">
    <source>
        <dbReference type="ARBA" id="ARBA00004651"/>
    </source>
</evidence>